<evidence type="ECO:0000256" key="4">
    <source>
        <dbReference type="ARBA" id="ARBA00023136"/>
    </source>
</evidence>
<feature type="transmembrane region" description="Helical" evidence="5">
    <location>
        <begin position="21"/>
        <end position="40"/>
    </location>
</feature>
<dbReference type="Pfam" id="PF04279">
    <property type="entry name" value="IspA"/>
    <property type="match status" value="1"/>
</dbReference>
<dbReference type="AlphaFoldDB" id="A0AA52EH63"/>
<keyword evidence="5" id="KW-0997">Cell inner membrane</keyword>
<evidence type="ECO:0000256" key="5">
    <source>
        <dbReference type="HAMAP-Rule" id="MF_00189"/>
    </source>
</evidence>
<dbReference type="PANTHER" id="PTHR36917:SF1">
    <property type="entry name" value="INNER MEMBRANE-SPANNING PROTEIN YCIB"/>
    <property type="match status" value="1"/>
</dbReference>
<dbReference type="GO" id="GO:0005886">
    <property type="term" value="C:plasma membrane"/>
    <property type="evidence" value="ECO:0007669"/>
    <property type="project" value="UniProtKB-SubCell"/>
</dbReference>
<feature type="transmembrane region" description="Helical" evidence="5">
    <location>
        <begin position="74"/>
        <end position="92"/>
    </location>
</feature>
<name>A0AA52EH63_9PROT</name>
<accession>A0AA52EH63</accession>
<dbReference type="KEGG" id="tmk:QGN29_01700"/>
<dbReference type="InterPro" id="IPR006008">
    <property type="entry name" value="YciB"/>
</dbReference>
<dbReference type="HAMAP" id="MF_00189">
    <property type="entry name" value="YciB"/>
    <property type="match status" value="1"/>
</dbReference>
<organism evidence="6 7">
    <name type="scientific">Temperatibacter marinus</name>
    <dbReference type="NCBI Taxonomy" id="1456591"/>
    <lineage>
        <taxon>Bacteria</taxon>
        <taxon>Pseudomonadati</taxon>
        <taxon>Pseudomonadota</taxon>
        <taxon>Alphaproteobacteria</taxon>
        <taxon>Kordiimonadales</taxon>
        <taxon>Temperatibacteraceae</taxon>
        <taxon>Temperatibacter</taxon>
    </lineage>
</organism>
<comment type="function">
    <text evidence="5">Plays a role in cell envelope biogenesis, maintenance of cell envelope integrity and membrane homeostasis.</text>
</comment>
<evidence type="ECO:0000256" key="1">
    <source>
        <dbReference type="ARBA" id="ARBA00022475"/>
    </source>
</evidence>
<gene>
    <name evidence="5" type="primary">yciB</name>
    <name evidence="6" type="ORF">QGN29_01700</name>
</gene>
<sequence length="218" mass="24780">MTEAEKPQSDTSLKAEKHGKIPSGLKFMLDFLPLVLFFFAIKFKGIMFATAMFMVLSVISMGIHWFVERHIPKMLKLSTGLIVGLGALTLIFDNPVFVKMKLTVINCLIAAILLVGMMRGKLFIKSLLGEAISMNDIGWRIFTRNYALFSLLVAGLNEAVWRTQSDEFWAGFKSFGVLPMMMVFIFVQMMLLMKYIDTDALEQKKADQTRREDKSENL</sequence>
<proteinExistence type="inferred from homology"/>
<evidence type="ECO:0000256" key="3">
    <source>
        <dbReference type="ARBA" id="ARBA00022989"/>
    </source>
</evidence>
<keyword evidence="4 5" id="KW-0472">Membrane</keyword>
<comment type="similarity">
    <text evidence="5">Belongs to the YciB family.</text>
</comment>
<feature type="transmembrane region" description="Helical" evidence="5">
    <location>
        <begin position="98"/>
        <end position="116"/>
    </location>
</feature>
<dbReference type="Proteomes" id="UP001268683">
    <property type="component" value="Chromosome"/>
</dbReference>
<comment type="subcellular location">
    <subcellularLocation>
        <location evidence="5">Cell inner membrane</location>
        <topology evidence="5">Multi-pass membrane protein</topology>
    </subcellularLocation>
</comment>
<dbReference type="RefSeq" id="WP_310798927.1">
    <property type="nucleotide sequence ID" value="NZ_CP123872.1"/>
</dbReference>
<evidence type="ECO:0000313" key="7">
    <source>
        <dbReference type="Proteomes" id="UP001268683"/>
    </source>
</evidence>
<keyword evidence="2 5" id="KW-0812">Transmembrane</keyword>
<protein>
    <recommendedName>
        <fullName evidence="5">Inner membrane-spanning protein YciB</fullName>
    </recommendedName>
</protein>
<reference evidence="6" key="1">
    <citation type="submission" date="2023-04" db="EMBL/GenBank/DDBJ databases">
        <title>Complete genome sequence of Temperatibacter marinus.</title>
        <authorList>
            <person name="Rong J.-C."/>
            <person name="Yi M.-L."/>
            <person name="Zhao Q."/>
        </authorList>
    </citation>
    <scope>NUCLEOTIDE SEQUENCE</scope>
    <source>
        <strain evidence="6">NBRC 110045</strain>
    </source>
</reference>
<evidence type="ECO:0000313" key="6">
    <source>
        <dbReference type="EMBL" id="WND03078.1"/>
    </source>
</evidence>
<feature type="transmembrane region" description="Helical" evidence="5">
    <location>
        <begin position="176"/>
        <end position="196"/>
    </location>
</feature>
<keyword evidence="1 5" id="KW-1003">Cell membrane</keyword>
<keyword evidence="7" id="KW-1185">Reference proteome</keyword>
<evidence type="ECO:0000256" key="2">
    <source>
        <dbReference type="ARBA" id="ARBA00022692"/>
    </source>
</evidence>
<dbReference type="PANTHER" id="PTHR36917">
    <property type="entry name" value="INTRACELLULAR SEPTATION PROTEIN A-RELATED"/>
    <property type="match status" value="1"/>
</dbReference>
<feature type="transmembrane region" description="Helical" evidence="5">
    <location>
        <begin position="137"/>
        <end position="156"/>
    </location>
</feature>
<keyword evidence="3 5" id="KW-1133">Transmembrane helix</keyword>
<dbReference type="EMBL" id="CP123872">
    <property type="protein sequence ID" value="WND03078.1"/>
    <property type="molecule type" value="Genomic_DNA"/>
</dbReference>
<feature type="transmembrane region" description="Helical" evidence="5">
    <location>
        <begin position="46"/>
        <end position="67"/>
    </location>
</feature>